<name>A0A0F9F4J8_9ZZZZ</name>
<proteinExistence type="predicted"/>
<dbReference type="EMBL" id="LAZR01031988">
    <property type="protein sequence ID" value="KKL52170.1"/>
    <property type="molecule type" value="Genomic_DNA"/>
</dbReference>
<accession>A0A0F9F4J8</accession>
<sequence>MTGETLDIDNAHVEVSRKSVLWMNFDDGCSLELRDPARQNDWEVMLPAGIIAICPHGGRLELGASWPRICANLLCPLPDRKFVVDREHSKRRYCTQKCKDSANNRTKYAKRTGG</sequence>
<reference evidence="1" key="1">
    <citation type="journal article" date="2015" name="Nature">
        <title>Complex archaea that bridge the gap between prokaryotes and eukaryotes.</title>
        <authorList>
            <person name="Spang A."/>
            <person name="Saw J.H."/>
            <person name="Jorgensen S.L."/>
            <person name="Zaremba-Niedzwiedzka K."/>
            <person name="Martijn J."/>
            <person name="Lind A.E."/>
            <person name="van Eijk R."/>
            <person name="Schleper C."/>
            <person name="Guy L."/>
            <person name="Ettema T.J."/>
        </authorList>
    </citation>
    <scope>NUCLEOTIDE SEQUENCE</scope>
</reference>
<protein>
    <submittedName>
        <fullName evidence="1">Uncharacterized protein</fullName>
    </submittedName>
</protein>
<comment type="caution">
    <text evidence="1">The sequence shown here is derived from an EMBL/GenBank/DDBJ whole genome shotgun (WGS) entry which is preliminary data.</text>
</comment>
<evidence type="ECO:0000313" key="1">
    <source>
        <dbReference type="EMBL" id="KKL52170.1"/>
    </source>
</evidence>
<gene>
    <name evidence="1" type="ORF">LCGC14_2288140</name>
</gene>
<organism evidence="1">
    <name type="scientific">marine sediment metagenome</name>
    <dbReference type="NCBI Taxonomy" id="412755"/>
    <lineage>
        <taxon>unclassified sequences</taxon>
        <taxon>metagenomes</taxon>
        <taxon>ecological metagenomes</taxon>
    </lineage>
</organism>
<dbReference type="AlphaFoldDB" id="A0A0F9F4J8"/>